<name>A0AAX4NFY8_9ARCH</name>
<protein>
    <submittedName>
        <fullName evidence="8">FAD-dependent oxidoreductase</fullName>
    </submittedName>
</protein>
<dbReference type="Gene3D" id="3.30.9.10">
    <property type="entry name" value="D-Amino Acid Oxidase, subunit A, domain 2"/>
    <property type="match status" value="1"/>
</dbReference>
<keyword evidence="6" id="KW-1133">Transmembrane helix</keyword>
<accession>A0AAX4NFY8</accession>
<keyword evidence="6" id="KW-0812">Transmembrane</keyword>
<dbReference type="KEGG" id="omr:OXIME_000817"/>
<keyword evidence="2" id="KW-0285">Flavoprotein</keyword>
<organism evidence="8 9">
    <name type="scientific">Oxyplasma meridianum</name>
    <dbReference type="NCBI Taxonomy" id="3073602"/>
    <lineage>
        <taxon>Archaea</taxon>
        <taxon>Methanobacteriati</taxon>
        <taxon>Thermoplasmatota</taxon>
        <taxon>Thermoplasmata</taxon>
        <taxon>Thermoplasmatales</taxon>
        <taxon>Thermoplasmataceae</taxon>
        <taxon>Oxyplasma</taxon>
    </lineage>
</organism>
<proteinExistence type="inferred from homology"/>
<feature type="transmembrane region" description="Helical" evidence="6">
    <location>
        <begin position="12"/>
        <end position="31"/>
    </location>
</feature>
<dbReference type="GeneID" id="95967550"/>
<dbReference type="SUPFAM" id="SSF51905">
    <property type="entry name" value="FAD/NAD(P)-binding domain"/>
    <property type="match status" value="1"/>
</dbReference>
<comment type="similarity">
    <text evidence="5">Belongs to the L2HGDH family.</text>
</comment>
<dbReference type="Gene3D" id="3.50.50.60">
    <property type="entry name" value="FAD/NAD(P)-binding domain"/>
    <property type="match status" value="1"/>
</dbReference>
<evidence type="ECO:0000256" key="1">
    <source>
        <dbReference type="ARBA" id="ARBA00001974"/>
    </source>
</evidence>
<dbReference type="PANTHER" id="PTHR43104">
    <property type="entry name" value="L-2-HYDROXYGLUTARATE DEHYDROGENASE, MITOCHONDRIAL"/>
    <property type="match status" value="1"/>
</dbReference>
<keyword evidence="3" id="KW-0274">FAD</keyword>
<dbReference type="InterPro" id="IPR006076">
    <property type="entry name" value="FAD-dep_OxRdtase"/>
</dbReference>
<evidence type="ECO:0000313" key="9">
    <source>
        <dbReference type="Proteomes" id="UP001451606"/>
    </source>
</evidence>
<keyword evidence="4" id="KW-0560">Oxidoreductase</keyword>
<sequence length="444" mass="50436">MDKLNGNRPEKEYDVIIAGGGILGVTLSYWISAIPGIKVCLIEASQRVAMHSSSRNTGVIHRPFYMNPDKKRLFAWASQKSYSMWKSFASDFNLPWNPAGTLEIAKREEDLKRLDAFSNWAVKNGMGNDEFRIFDEKEMKQEYPYLAGKGAILSKTDTSVDFGIFTNTLFRSINRENFTFMPGTYLEPENIDIGSSSILVVNGENRFRLGFRHLINAAGSDSLKIAHKMGLAKDKGMLHFRGDYWKVRENAFPEIRHNIYTIPEHPEFPFLDPHFIVRHDDSRQIGPNAAPVFSPYAYEGISERLLDPLRTLFEKPFMPKLKLLTDREFLQLAWSEWESSLIKNKMGLRVKEFIPGFKNDVLLDRGIAGIRHSVIDSDGFLEDSMVIDGPLSTHIINYNSPGATGSPAYSALIVHNLLEAGVFGERKNPSSRLLSIWNFENLFL</sequence>
<comment type="cofactor">
    <cofactor evidence="1">
        <name>FAD</name>
        <dbReference type="ChEBI" id="CHEBI:57692"/>
    </cofactor>
</comment>
<dbReference type="GO" id="GO:0047545">
    <property type="term" value="F:(S)-2-hydroxyglutarate dehydrogenase activity"/>
    <property type="evidence" value="ECO:0007669"/>
    <property type="project" value="TreeGrafter"/>
</dbReference>
<reference evidence="8 9" key="1">
    <citation type="submission" date="2023-09" db="EMBL/GenBank/DDBJ databases">
        <authorList>
            <person name="Golyshina O.V."/>
            <person name="Lunev E.A."/>
            <person name="Bargiela R."/>
            <person name="Gaines M.C."/>
            <person name="Daum B."/>
            <person name="Bale N.J."/>
            <person name="Koenen M."/>
            <person name="Sinninghe Damst J.S."/>
            <person name="Yakimov M."/>
            <person name="Golyshin P.N."/>
        </authorList>
    </citation>
    <scope>NUCLEOTIDE SEQUENCE [LARGE SCALE GENOMIC DNA]</scope>
    <source>
        <strain evidence="8 9">M1</strain>
    </source>
</reference>
<feature type="domain" description="FAD dependent oxidoreductase" evidence="7">
    <location>
        <begin position="14"/>
        <end position="327"/>
    </location>
</feature>
<dbReference type="Proteomes" id="UP001451606">
    <property type="component" value="Chromosome"/>
</dbReference>
<dbReference type="AlphaFoldDB" id="A0AAX4NFY8"/>
<dbReference type="RefSeq" id="WP_393972199.1">
    <property type="nucleotide sequence ID" value="NZ_CP133772.1"/>
</dbReference>
<evidence type="ECO:0000256" key="6">
    <source>
        <dbReference type="SAM" id="Phobius"/>
    </source>
</evidence>
<evidence type="ECO:0000259" key="7">
    <source>
        <dbReference type="Pfam" id="PF01266"/>
    </source>
</evidence>
<evidence type="ECO:0000313" key="8">
    <source>
        <dbReference type="EMBL" id="WYY00253.1"/>
    </source>
</evidence>
<evidence type="ECO:0000256" key="3">
    <source>
        <dbReference type="ARBA" id="ARBA00022827"/>
    </source>
</evidence>
<dbReference type="EMBL" id="CP133772">
    <property type="protein sequence ID" value="WYY00253.1"/>
    <property type="molecule type" value="Genomic_DNA"/>
</dbReference>
<evidence type="ECO:0000256" key="5">
    <source>
        <dbReference type="ARBA" id="ARBA00037941"/>
    </source>
</evidence>
<keyword evidence="9" id="KW-1185">Reference proteome</keyword>
<gene>
    <name evidence="8" type="ORF">OXIME_000817</name>
</gene>
<dbReference type="InterPro" id="IPR036188">
    <property type="entry name" value="FAD/NAD-bd_sf"/>
</dbReference>
<evidence type="ECO:0000256" key="4">
    <source>
        <dbReference type="ARBA" id="ARBA00023002"/>
    </source>
</evidence>
<evidence type="ECO:0000256" key="2">
    <source>
        <dbReference type="ARBA" id="ARBA00022630"/>
    </source>
</evidence>
<dbReference type="PANTHER" id="PTHR43104:SF2">
    <property type="entry name" value="L-2-HYDROXYGLUTARATE DEHYDROGENASE, MITOCHONDRIAL"/>
    <property type="match status" value="1"/>
</dbReference>
<dbReference type="Pfam" id="PF01266">
    <property type="entry name" value="DAO"/>
    <property type="match status" value="1"/>
</dbReference>
<keyword evidence="6" id="KW-0472">Membrane</keyword>